<dbReference type="Gene3D" id="3.90.1150.10">
    <property type="entry name" value="Aspartate Aminotransferase, domain 1"/>
    <property type="match status" value="1"/>
</dbReference>
<keyword evidence="3" id="KW-0805">Transcription regulation</keyword>
<name>A0A562J3J3_9FIRM</name>
<accession>A0A562J3J3</accession>
<evidence type="ECO:0000256" key="2">
    <source>
        <dbReference type="ARBA" id="ARBA00022898"/>
    </source>
</evidence>
<comment type="caution">
    <text evidence="7">The sequence shown here is derived from an EMBL/GenBank/DDBJ whole genome shotgun (WGS) entry which is preliminary data.</text>
</comment>
<dbReference type="InterPro" id="IPR015422">
    <property type="entry name" value="PyrdxlP-dep_Trfase_small"/>
</dbReference>
<evidence type="ECO:0000259" key="6">
    <source>
        <dbReference type="PROSITE" id="PS50949"/>
    </source>
</evidence>
<protein>
    <submittedName>
        <fullName evidence="7">DNA-binding transcriptional MocR family regulator</fullName>
    </submittedName>
</protein>
<evidence type="ECO:0000313" key="8">
    <source>
        <dbReference type="Proteomes" id="UP000315343"/>
    </source>
</evidence>
<keyword evidence="8" id="KW-1185">Reference proteome</keyword>
<dbReference type="GO" id="GO:0030170">
    <property type="term" value="F:pyridoxal phosphate binding"/>
    <property type="evidence" value="ECO:0007669"/>
    <property type="project" value="InterPro"/>
</dbReference>
<gene>
    <name evidence="7" type="ORF">LY60_03228</name>
</gene>
<dbReference type="GO" id="GO:0003700">
    <property type="term" value="F:DNA-binding transcription factor activity"/>
    <property type="evidence" value="ECO:0007669"/>
    <property type="project" value="InterPro"/>
</dbReference>
<dbReference type="InterPro" id="IPR015421">
    <property type="entry name" value="PyrdxlP-dep_Trfase_major"/>
</dbReference>
<dbReference type="Pfam" id="PF00155">
    <property type="entry name" value="Aminotran_1_2"/>
    <property type="match status" value="1"/>
</dbReference>
<dbReference type="Gene3D" id="3.40.640.10">
    <property type="entry name" value="Type I PLP-dependent aspartate aminotransferase-like (Major domain)"/>
    <property type="match status" value="1"/>
</dbReference>
<dbReference type="OrthoDB" id="163333at2"/>
<dbReference type="GO" id="GO:0003824">
    <property type="term" value="F:catalytic activity"/>
    <property type="evidence" value="ECO:0007669"/>
    <property type="project" value="UniProtKB-ARBA"/>
</dbReference>
<evidence type="ECO:0000256" key="1">
    <source>
        <dbReference type="ARBA" id="ARBA00005384"/>
    </source>
</evidence>
<dbReference type="PANTHER" id="PTHR46577:SF1">
    <property type="entry name" value="HTH-TYPE TRANSCRIPTIONAL REGULATORY PROTEIN GABR"/>
    <property type="match status" value="1"/>
</dbReference>
<dbReference type="PROSITE" id="PS50949">
    <property type="entry name" value="HTH_GNTR"/>
    <property type="match status" value="1"/>
</dbReference>
<proteinExistence type="inferred from homology"/>
<dbReference type="InterPro" id="IPR036388">
    <property type="entry name" value="WH-like_DNA-bd_sf"/>
</dbReference>
<evidence type="ECO:0000256" key="4">
    <source>
        <dbReference type="ARBA" id="ARBA00023125"/>
    </source>
</evidence>
<dbReference type="CDD" id="cd00609">
    <property type="entry name" value="AAT_like"/>
    <property type="match status" value="1"/>
</dbReference>
<dbReference type="InterPro" id="IPR015424">
    <property type="entry name" value="PyrdxlP-dep_Trfase"/>
</dbReference>
<dbReference type="InterPro" id="IPR004839">
    <property type="entry name" value="Aminotransferase_I/II_large"/>
</dbReference>
<dbReference type="Gene3D" id="1.10.10.10">
    <property type="entry name" value="Winged helix-like DNA-binding domain superfamily/Winged helix DNA-binding domain"/>
    <property type="match status" value="1"/>
</dbReference>
<dbReference type="InterPro" id="IPR051446">
    <property type="entry name" value="HTH_trans_reg/aminotransferase"/>
</dbReference>
<feature type="domain" description="HTH gntR-type" evidence="6">
    <location>
        <begin position="1"/>
        <end position="69"/>
    </location>
</feature>
<dbReference type="GO" id="GO:0003677">
    <property type="term" value="F:DNA binding"/>
    <property type="evidence" value="ECO:0007669"/>
    <property type="project" value="UniProtKB-KW"/>
</dbReference>
<dbReference type="Proteomes" id="UP000315343">
    <property type="component" value="Unassembled WGS sequence"/>
</dbReference>
<organism evidence="7 8">
    <name type="scientific">Sedimentibacter saalensis</name>
    <dbReference type="NCBI Taxonomy" id="130788"/>
    <lineage>
        <taxon>Bacteria</taxon>
        <taxon>Bacillati</taxon>
        <taxon>Bacillota</taxon>
        <taxon>Tissierellia</taxon>
        <taxon>Sedimentibacter</taxon>
    </lineage>
</organism>
<keyword evidence="5" id="KW-0804">Transcription</keyword>
<keyword evidence="4 7" id="KW-0238">DNA-binding</keyword>
<evidence type="ECO:0000256" key="3">
    <source>
        <dbReference type="ARBA" id="ARBA00023015"/>
    </source>
</evidence>
<dbReference type="SUPFAM" id="SSF53383">
    <property type="entry name" value="PLP-dependent transferases"/>
    <property type="match status" value="1"/>
</dbReference>
<dbReference type="PANTHER" id="PTHR46577">
    <property type="entry name" value="HTH-TYPE TRANSCRIPTIONAL REGULATORY PROTEIN GABR"/>
    <property type="match status" value="1"/>
</dbReference>
<evidence type="ECO:0000313" key="7">
    <source>
        <dbReference type="EMBL" id="TWH77720.1"/>
    </source>
</evidence>
<dbReference type="CDD" id="cd07377">
    <property type="entry name" value="WHTH_GntR"/>
    <property type="match status" value="1"/>
</dbReference>
<dbReference type="InterPro" id="IPR036390">
    <property type="entry name" value="WH_DNA-bd_sf"/>
</dbReference>
<dbReference type="Pfam" id="PF00392">
    <property type="entry name" value="GntR"/>
    <property type="match status" value="1"/>
</dbReference>
<reference evidence="7 8" key="1">
    <citation type="submission" date="2019-07" db="EMBL/GenBank/DDBJ databases">
        <title>Genomic Encyclopedia of Type Strains, Phase I: the one thousand microbial genomes (KMG-I) project.</title>
        <authorList>
            <person name="Kyrpides N."/>
        </authorList>
    </citation>
    <scope>NUCLEOTIDE SEQUENCE [LARGE SCALE GENOMIC DNA]</scope>
    <source>
        <strain evidence="7 8">DSM 13558</strain>
    </source>
</reference>
<keyword evidence="2" id="KW-0663">Pyridoxal phosphate</keyword>
<sequence>MSKKQLVIDHILKEIERGKILQGQRLPSCRKLAEDLGINKITVNKAYEELEKSHLVYSIPCGGFYLIRKQMEPVASSVIVDFKTVRLEKNLIPYREFTHVINTAVDRHHEELFNYECSSGYLPLRHELNKMFEKDGIYTTAERILITSGAQQAISLAFQAIFRNRPGKLLVEVPTYGLVLELADRLGIPMVGIPRTKDGYDFKQLEKLFKSGDINAFYIVPRHQNPTGFSLDESTKRHIAALSQRYNIRIIEDDYLFDLGSKKNSLPIHYYDTNKSTIYIRSFSKTFMPGIRIGAAVLPEDLAHEIMQLKQLMDINTSQLPQAALQLYIQSGMYVKHTLNIRRVYERKLKIARRIIESLAPSNLYWHVPDHGIFVWLILPKGITALMLEERLKQQGILINPSADCYLDTYCASEQGSSASDIPSRAVRLCLSGVSFDKLDTIAAILREIQNNIDDTIG</sequence>
<dbReference type="SUPFAM" id="SSF46785">
    <property type="entry name" value="Winged helix' DNA-binding domain"/>
    <property type="match status" value="1"/>
</dbReference>
<dbReference type="SMART" id="SM00345">
    <property type="entry name" value="HTH_GNTR"/>
    <property type="match status" value="1"/>
</dbReference>
<dbReference type="RefSeq" id="WP_145086068.1">
    <property type="nucleotide sequence ID" value="NZ_VLKH01000012.1"/>
</dbReference>
<dbReference type="InterPro" id="IPR000524">
    <property type="entry name" value="Tscrpt_reg_HTH_GntR"/>
</dbReference>
<dbReference type="AlphaFoldDB" id="A0A562J3J3"/>
<evidence type="ECO:0000256" key="5">
    <source>
        <dbReference type="ARBA" id="ARBA00023163"/>
    </source>
</evidence>
<comment type="similarity">
    <text evidence="1">In the C-terminal section; belongs to the class-I pyridoxal-phosphate-dependent aminotransferase family.</text>
</comment>
<dbReference type="EMBL" id="VLKH01000012">
    <property type="protein sequence ID" value="TWH77720.1"/>
    <property type="molecule type" value="Genomic_DNA"/>
</dbReference>